<sequence>MPRTVANLVMHVVDMHVDQVQDIVTKLEMDLDASRSNWVKVYGASSSSGCQEKISKLEMILDSEVYTVEDRSELEKYSPSATLVDRYYDAYKFNNEKLNTTLHSSFEKVVYFLLPKDHIVYSFFIETFICEQIDDALVSLQKSPSNKFKDTNDILEASKKSLSSYHAKILHCIDNLGLICATEREFIERLSNPEGAEIYSRVVPSWEG</sequence>
<organism evidence="1">
    <name type="scientific">Ananas comosus var. bracteatus</name>
    <name type="common">red pineapple</name>
    <dbReference type="NCBI Taxonomy" id="296719"/>
    <lineage>
        <taxon>Eukaryota</taxon>
        <taxon>Viridiplantae</taxon>
        <taxon>Streptophyta</taxon>
        <taxon>Embryophyta</taxon>
        <taxon>Tracheophyta</taxon>
        <taxon>Spermatophyta</taxon>
        <taxon>Magnoliopsida</taxon>
        <taxon>Liliopsida</taxon>
        <taxon>Poales</taxon>
        <taxon>Bromeliaceae</taxon>
        <taxon>Bromelioideae</taxon>
        <taxon>Ananas</taxon>
    </lineage>
</organism>
<proteinExistence type="predicted"/>
<accession>A0A6V7Q3L2</accession>
<dbReference type="AlphaFoldDB" id="A0A6V7Q3L2"/>
<dbReference type="EMBL" id="LR862132">
    <property type="protein sequence ID" value="CAD1837526.1"/>
    <property type="molecule type" value="Genomic_DNA"/>
</dbReference>
<reference evidence="1" key="1">
    <citation type="submission" date="2020-07" db="EMBL/GenBank/DDBJ databases">
        <authorList>
            <person name="Lin J."/>
        </authorList>
    </citation>
    <scope>NUCLEOTIDE SEQUENCE</scope>
</reference>
<name>A0A6V7Q3L2_ANACO</name>
<evidence type="ECO:0000313" key="1">
    <source>
        <dbReference type="EMBL" id="CAD1837526.1"/>
    </source>
</evidence>
<gene>
    <name evidence="1" type="ORF">CB5_LOCUS20737</name>
</gene>
<protein>
    <submittedName>
        <fullName evidence="1">Uncharacterized protein</fullName>
    </submittedName>
</protein>